<accession>A0A8H3LF54</accession>
<name>A0A8H3LF54_9GLOM</name>
<feature type="transmembrane region" description="Helical" evidence="4">
    <location>
        <begin position="1203"/>
        <end position="1224"/>
    </location>
</feature>
<sequence length="1378" mass="162246">MDSGSSSGYITPEISNSNSYKTTLHSNIFNNHILLKLEEDEFITPDEKAEELLKNLTKSKHLYALKLLFENPLNRFTPKILRDSLIALADPESFDYYDEQSVARLELHLRTWVAVLEQICFTKMRLSKNLRDRIYNSLPKFAEIHRKTTQVIQEGFDNKYVSDFNQFNQLQISKEDENIIKKRNYNIDFLLIHLRDTLHSLRDDETWFQEIIRRTKDFLKVALNITPGILTMTGVSLPNDCSILSILNQVRQSLSFKYPVASYYVDWRIMLIIQHNLFIWVESSEKIISKKFGELVLIEYIWGFLERELINVTNKSILDSQTKFEEVSNKVAKTLKNTGSFLSDLAGNEPLALPHTLWFGILDLAQNLIQKSTRIATYGLCYYLAIESLNKAPSSFIQFKAVEILLYLYDYDNQMFSMIEIDFNQYIQKLNENKPTYISKKFQNLLIFVKEKYFEDLKILNDDVDKEMKRKGKEKISNQSSSNILDIIADEMTCPISSEPTDQLCILKCQHTLSLYNLKKLKQKICPECREKIEENDIRYLSQNFIYKNLYSKFSESGHILQLENSGRIDCNDSDTDSSEDDLILTKKKKTLDSIKSNSRVSLQSVFQIRNSKKQHPIYQNVLKELDRKNYEKAEYFCKEILNFFPKSYSLRCILAYVYRCLNNYEQAHLYLKEAINLKQKEPIAYFLHGEIFFWQSNYPEAIYNINKSLNYKAKINNLYIIRGNNYLYSNHYTALYNYNIALVNNPNSYLCLKTSAYCYEKIEQISDALRILDQLLNINKEDSLILCYYGEILCKITKYSEAISYFTKANIIDPENIHNLNKRAIAYYILQEYDKALTDLDKVMRLDPLNSLAYYLKSLTYYTIKNINNAIITFEKFTELLSNSDDILAKIQLFHLEYLLNKNKATDLNNTLTKINQIYKIENHKLLLLFRCKIFIELKKYYEAKLDLDILYDSIIFNYEYISYIYLLQEYSDFWLYVCEINDDDFSKLGIINEFNKYIYIKTRIYFISNLINLNSELCQFQESDSNSLSGQVLHLKCNEFCLNLPTLGNEDFIYIICKINIEKILSEDYSIEFRDGFNKVHILDHEDISKIEGLGWIEYRLSIFSMNPQLTIEVKGSIDMKIDYIRLGFNRDKISYIPNMSYLLPDYHKFYPSIPEAFKDNWSRTLILKGSGTIIKEGVSYILIYKNINNYIVNTIKCLSIMFYIVGIILIMNLLLGATITLELWKILKDNYEIELWLMVRVVSVMFEFEDQYNIFFGKEMLFIKFDLAFIILCFVLRRITVSFYIAYIYILAIAVGGLCNIITRLQGTPLDLEPSGEFFEQETFLTKCFSFLFCRDTRDLEHEIINTGFHKHEHEEYCSLKREHEVIRKGVSLFS</sequence>
<keyword evidence="2 3" id="KW-0802">TPR repeat</keyword>
<dbReference type="EMBL" id="BLAL01000165">
    <property type="protein sequence ID" value="GES87312.1"/>
    <property type="molecule type" value="Genomic_DNA"/>
</dbReference>
<evidence type="ECO:0000256" key="2">
    <source>
        <dbReference type="ARBA" id="ARBA00022803"/>
    </source>
</evidence>
<gene>
    <name evidence="5" type="ORF">RCL2_001431700</name>
</gene>
<feature type="transmembrane region" description="Helical" evidence="4">
    <location>
        <begin position="1288"/>
        <end position="1306"/>
    </location>
</feature>
<protein>
    <submittedName>
        <fullName evidence="5">Uncharacterized protein</fullName>
    </submittedName>
</protein>
<evidence type="ECO:0000313" key="6">
    <source>
        <dbReference type="Proteomes" id="UP000615446"/>
    </source>
</evidence>
<evidence type="ECO:0000313" key="5">
    <source>
        <dbReference type="EMBL" id="GES87312.1"/>
    </source>
</evidence>
<dbReference type="SUPFAM" id="SSF48452">
    <property type="entry name" value="TPR-like"/>
    <property type="match status" value="1"/>
</dbReference>
<evidence type="ECO:0000256" key="3">
    <source>
        <dbReference type="PROSITE-ProRule" id="PRU00339"/>
    </source>
</evidence>
<reference evidence="5" key="1">
    <citation type="submission" date="2019-10" db="EMBL/GenBank/DDBJ databases">
        <title>Conservation and host-specific expression of non-tandemly repeated heterogenous ribosome RNA gene in arbuscular mycorrhizal fungi.</title>
        <authorList>
            <person name="Maeda T."/>
            <person name="Kobayashi Y."/>
            <person name="Nakagawa T."/>
            <person name="Ezawa T."/>
            <person name="Yamaguchi K."/>
            <person name="Bino T."/>
            <person name="Nishimoto Y."/>
            <person name="Shigenobu S."/>
            <person name="Kawaguchi M."/>
        </authorList>
    </citation>
    <scope>NUCLEOTIDE SEQUENCE</scope>
    <source>
        <strain evidence="5">HR1</strain>
    </source>
</reference>
<dbReference type="InterPro" id="IPR011990">
    <property type="entry name" value="TPR-like_helical_dom_sf"/>
</dbReference>
<evidence type="ECO:0000256" key="1">
    <source>
        <dbReference type="ARBA" id="ARBA00022737"/>
    </source>
</evidence>
<dbReference type="Proteomes" id="UP000615446">
    <property type="component" value="Unassembled WGS sequence"/>
</dbReference>
<dbReference type="Gene3D" id="1.25.40.10">
    <property type="entry name" value="Tetratricopeptide repeat domain"/>
    <property type="match status" value="2"/>
</dbReference>
<dbReference type="SUPFAM" id="SSF57850">
    <property type="entry name" value="RING/U-box"/>
    <property type="match status" value="1"/>
</dbReference>
<evidence type="ECO:0000256" key="4">
    <source>
        <dbReference type="SAM" id="Phobius"/>
    </source>
</evidence>
<dbReference type="InterPro" id="IPR013083">
    <property type="entry name" value="Znf_RING/FYVE/PHD"/>
</dbReference>
<dbReference type="OrthoDB" id="2390986at2759"/>
<comment type="caution">
    <text evidence="5">The sequence shown here is derived from an EMBL/GenBank/DDBJ whole genome shotgun (WGS) entry which is preliminary data.</text>
</comment>
<keyword evidence="4" id="KW-0472">Membrane</keyword>
<dbReference type="SMART" id="SM00028">
    <property type="entry name" value="TPR"/>
    <property type="match status" value="6"/>
</dbReference>
<feature type="repeat" description="TPR" evidence="3">
    <location>
        <begin position="818"/>
        <end position="851"/>
    </location>
</feature>
<dbReference type="Gene3D" id="3.30.40.10">
    <property type="entry name" value="Zinc/RING finger domain, C3HC4 (zinc finger)"/>
    <property type="match status" value="1"/>
</dbReference>
<feature type="transmembrane region" description="Helical" evidence="4">
    <location>
        <begin position="1264"/>
        <end position="1282"/>
    </location>
</feature>
<dbReference type="PANTHER" id="PTHR44858">
    <property type="entry name" value="TETRATRICOPEPTIDE REPEAT PROTEIN 6"/>
    <property type="match status" value="1"/>
</dbReference>
<keyword evidence="4" id="KW-0812">Transmembrane</keyword>
<dbReference type="PROSITE" id="PS50005">
    <property type="entry name" value="TPR"/>
    <property type="match status" value="2"/>
</dbReference>
<keyword evidence="1" id="KW-0677">Repeat</keyword>
<feature type="repeat" description="TPR" evidence="3">
    <location>
        <begin position="784"/>
        <end position="817"/>
    </location>
</feature>
<dbReference type="Pfam" id="PF12895">
    <property type="entry name" value="ANAPC3"/>
    <property type="match status" value="1"/>
</dbReference>
<dbReference type="InterPro" id="IPR019734">
    <property type="entry name" value="TPR_rpt"/>
</dbReference>
<proteinExistence type="predicted"/>
<organism evidence="5 6">
    <name type="scientific">Rhizophagus clarus</name>
    <dbReference type="NCBI Taxonomy" id="94130"/>
    <lineage>
        <taxon>Eukaryota</taxon>
        <taxon>Fungi</taxon>
        <taxon>Fungi incertae sedis</taxon>
        <taxon>Mucoromycota</taxon>
        <taxon>Glomeromycotina</taxon>
        <taxon>Glomeromycetes</taxon>
        <taxon>Glomerales</taxon>
        <taxon>Glomeraceae</taxon>
        <taxon>Rhizophagus</taxon>
    </lineage>
</organism>
<dbReference type="PANTHER" id="PTHR44858:SF1">
    <property type="entry name" value="UDP-N-ACETYLGLUCOSAMINE--PEPTIDE N-ACETYLGLUCOSAMINYLTRANSFERASE SPINDLY-RELATED"/>
    <property type="match status" value="1"/>
</dbReference>
<dbReference type="InterPro" id="IPR050498">
    <property type="entry name" value="Ycf3"/>
</dbReference>
<keyword evidence="4" id="KW-1133">Transmembrane helix</keyword>